<evidence type="ECO:0000313" key="2">
    <source>
        <dbReference type="Proteomes" id="UP000076532"/>
    </source>
</evidence>
<reference evidence="1 2" key="1">
    <citation type="journal article" date="2016" name="Mol. Biol. Evol.">
        <title>Comparative Genomics of Early-Diverging Mushroom-Forming Fungi Provides Insights into the Origins of Lignocellulose Decay Capabilities.</title>
        <authorList>
            <person name="Nagy L.G."/>
            <person name="Riley R."/>
            <person name="Tritt A."/>
            <person name="Adam C."/>
            <person name="Daum C."/>
            <person name="Floudas D."/>
            <person name="Sun H."/>
            <person name="Yadav J.S."/>
            <person name="Pangilinan J."/>
            <person name="Larsson K.H."/>
            <person name="Matsuura K."/>
            <person name="Barry K."/>
            <person name="Labutti K."/>
            <person name="Kuo R."/>
            <person name="Ohm R.A."/>
            <person name="Bhattacharya S.S."/>
            <person name="Shirouzu T."/>
            <person name="Yoshinaga Y."/>
            <person name="Martin F.M."/>
            <person name="Grigoriev I.V."/>
            <person name="Hibbett D.S."/>
        </authorList>
    </citation>
    <scope>NUCLEOTIDE SEQUENCE [LARGE SCALE GENOMIC DNA]</scope>
    <source>
        <strain evidence="1 2">CBS 109695</strain>
    </source>
</reference>
<proteinExistence type="predicted"/>
<evidence type="ECO:0000313" key="1">
    <source>
        <dbReference type="EMBL" id="KZP32051.1"/>
    </source>
</evidence>
<keyword evidence="2" id="KW-1185">Reference proteome</keyword>
<dbReference type="AlphaFoldDB" id="A0A166UUR3"/>
<dbReference type="GO" id="GO:0020037">
    <property type="term" value="F:heme binding"/>
    <property type="evidence" value="ECO:0007669"/>
    <property type="project" value="InterPro"/>
</dbReference>
<protein>
    <submittedName>
        <fullName evidence="1">Uncharacterized protein</fullName>
    </submittedName>
</protein>
<dbReference type="EMBL" id="KV417487">
    <property type="protein sequence ID" value="KZP32051.1"/>
    <property type="molecule type" value="Genomic_DNA"/>
</dbReference>
<gene>
    <name evidence="1" type="ORF">FIBSPDRAFT_813080</name>
</gene>
<name>A0A166UUR3_9AGAM</name>
<accession>A0A166UUR3</accession>
<dbReference type="Proteomes" id="UP000076532">
    <property type="component" value="Unassembled WGS sequence"/>
</dbReference>
<dbReference type="GO" id="GO:0004497">
    <property type="term" value="F:monooxygenase activity"/>
    <property type="evidence" value="ECO:0007669"/>
    <property type="project" value="InterPro"/>
</dbReference>
<dbReference type="Gene3D" id="1.10.630.10">
    <property type="entry name" value="Cytochrome P450"/>
    <property type="match status" value="1"/>
</dbReference>
<dbReference type="InterPro" id="IPR036396">
    <property type="entry name" value="Cyt_P450_sf"/>
</dbReference>
<organism evidence="1 2">
    <name type="scientific">Athelia psychrophila</name>
    <dbReference type="NCBI Taxonomy" id="1759441"/>
    <lineage>
        <taxon>Eukaryota</taxon>
        <taxon>Fungi</taxon>
        <taxon>Dikarya</taxon>
        <taxon>Basidiomycota</taxon>
        <taxon>Agaricomycotina</taxon>
        <taxon>Agaricomycetes</taxon>
        <taxon>Agaricomycetidae</taxon>
        <taxon>Atheliales</taxon>
        <taxon>Atheliaceae</taxon>
        <taxon>Athelia</taxon>
    </lineage>
</organism>
<dbReference type="GO" id="GO:0016705">
    <property type="term" value="F:oxidoreductase activity, acting on paired donors, with incorporation or reduction of molecular oxygen"/>
    <property type="evidence" value="ECO:0007669"/>
    <property type="project" value="InterPro"/>
</dbReference>
<dbReference type="GO" id="GO:0005506">
    <property type="term" value="F:iron ion binding"/>
    <property type="evidence" value="ECO:0007669"/>
    <property type="project" value="InterPro"/>
</dbReference>
<dbReference type="OrthoDB" id="1470350at2759"/>
<dbReference type="SUPFAM" id="SSF48264">
    <property type="entry name" value="Cytochrome P450"/>
    <property type="match status" value="1"/>
</dbReference>
<sequence>MSYNNILFGNGLLATIARRFLCKFCDVFPNHFTGPGEHHRRQRKLPNPIFPSRHLAEIIPVFYEVIRKVRARDVPVKRGEILSISVLGHNFDDLGRESLPNEDAHPIKNLGPKKLNFLRMPLVYVVGSGAPSFRRSIVKMIPLADMMDIIHNTPVAVFESKKAALTKGNQAVVEQIGRGKDAMSVLPNLEASANDRLPEDELIDQMSARKDAVFPLSKPMIGASGIQKFEGRTLTNGSESVGWLSFLPAFRTPTNPQFMLPLSLSSQIDLHMWGPSLHYECRGFRFSQLEMNVVLSLLLLQL</sequence>